<keyword evidence="2" id="KW-1185">Reference proteome</keyword>
<organism evidence="1 2">
    <name type="scientific">Xenoophorus captivus</name>
    <dbReference type="NCBI Taxonomy" id="1517983"/>
    <lineage>
        <taxon>Eukaryota</taxon>
        <taxon>Metazoa</taxon>
        <taxon>Chordata</taxon>
        <taxon>Craniata</taxon>
        <taxon>Vertebrata</taxon>
        <taxon>Euteleostomi</taxon>
        <taxon>Actinopterygii</taxon>
        <taxon>Neopterygii</taxon>
        <taxon>Teleostei</taxon>
        <taxon>Neoteleostei</taxon>
        <taxon>Acanthomorphata</taxon>
        <taxon>Ovalentaria</taxon>
        <taxon>Atherinomorphae</taxon>
        <taxon>Cyprinodontiformes</taxon>
        <taxon>Goodeidae</taxon>
        <taxon>Xenoophorus</taxon>
    </lineage>
</organism>
<sequence>MNSAAVKSRSYVLPLSLCSHTEGQIVRLWAASPSRGVSEKTRVPSRKKKNERIEKKKPSVFMFLTFSFLLQRNAPLSSSPPPFLLALPPSTSLSLPLSL</sequence>
<dbReference type="Proteomes" id="UP001434883">
    <property type="component" value="Unassembled WGS sequence"/>
</dbReference>
<name>A0ABV0RUF1_9TELE</name>
<dbReference type="EMBL" id="JAHRIN010059219">
    <property type="protein sequence ID" value="MEQ2211877.1"/>
    <property type="molecule type" value="Genomic_DNA"/>
</dbReference>
<proteinExistence type="predicted"/>
<reference evidence="1 2" key="1">
    <citation type="submission" date="2021-06" db="EMBL/GenBank/DDBJ databases">
        <authorList>
            <person name="Palmer J.M."/>
        </authorList>
    </citation>
    <scope>NUCLEOTIDE SEQUENCE [LARGE SCALE GENOMIC DNA]</scope>
    <source>
        <strain evidence="1 2">XC_2019</strain>
        <tissue evidence="1">Muscle</tissue>
    </source>
</reference>
<evidence type="ECO:0000313" key="1">
    <source>
        <dbReference type="EMBL" id="MEQ2211877.1"/>
    </source>
</evidence>
<protein>
    <submittedName>
        <fullName evidence="1">Uncharacterized protein</fullName>
    </submittedName>
</protein>
<evidence type="ECO:0000313" key="2">
    <source>
        <dbReference type="Proteomes" id="UP001434883"/>
    </source>
</evidence>
<accession>A0ABV0RUF1</accession>
<comment type="caution">
    <text evidence="1">The sequence shown here is derived from an EMBL/GenBank/DDBJ whole genome shotgun (WGS) entry which is preliminary data.</text>
</comment>
<gene>
    <name evidence="1" type="ORF">XENOCAPTIV_019130</name>
</gene>